<dbReference type="PANTHER" id="PTHR12354:SF1">
    <property type="entry name" value="INTERFERON-RELATED DEVELOPMENTAL REGULATOR 1"/>
    <property type="match status" value="1"/>
</dbReference>
<dbReference type="InterPro" id="IPR016024">
    <property type="entry name" value="ARM-type_fold"/>
</dbReference>
<evidence type="ECO:0000313" key="5">
    <source>
        <dbReference type="EMBL" id="CAF1181127.1"/>
    </source>
</evidence>
<accession>A0A814V119</accession>
<evidence type="ECO:0000259" key="4">
    <source>
        <dbReference type="Pfam" id="PF05004"/>
    </source>
</evidence>
<dbReference type="InterPro" id="IPR011989">
    <property type="entry name" value="ARM-like"/>
</dbReference>
<dbReference type="Pfam" id="PF04836">
    <property type="entry name" value="IFRD_C"/>
    <property type="match status" value="1"/>
</dbReference>
<evidence type="ECO:0000256" key="1">
    <source>
        <dbReference type="ARBA" id="ARBA00008828"/>
    </source>
</evidence>
<proteinExistence type="inferred from homology"/>
<feature type="domain" description="Interferon-related developmental regulator N-terminal" evidence="4">
    <location>
        <begin position="31"/>
        <end position="328"/>
    </location>
</feature>
<sequence length="430" mass="48830">MPKYTRKNRPPRNRTARSGADDCASIDDGVSTCSNISDATSIYDDCEIGFSTTNDIILSTDSLDEKLDMSIEGLRNKDLKTRESSLRTLQALFSQKYIYDLVSSRSENLIEHLITCLKKSNESEGQLAAIVTSLFIIQLGETNNEIFLKFHDIIMPILRDESKSPLLRKNYAKAIGIICFIACEDIPATLELMKTLEIIFSRSYLHNDGTIPIVNHDLQELHTAALSSWCLLISTMPNNIAHDLIRIYAPAKIPGLIESNNSDLRNQAGETVAVLYEIAREIKSIFAEPPESLLIILEKKAHESAKYKGKKERRIQHATFREIHNSFEEGTSPEFDIKFGREILEITSWTSRLYYNIFSNLLAAGMNVHLKENGFLRSVFNLDDLETDDINQSKGNRFERHLAQKSAFKIRTQTLNKTRANKAIRSQYED</sequence>
<comment type="caution">
    <text evidence="5">The sequence shown here is derived from an EMBL/GenBank/DDBJ whole genome shotgun (WGS) entry which is preliminary data.</text>
</comment>
<gene>
    <name evidence="5" type="ORF">ZHD862_LOCUS21764</name>
</gene>
<name>A0A814V119_9BILA</name>
<feature type="domain" description="Interferon-related developmental regulator C-terminal" evidence="3">
    <location>
        <begin position="373"/>
        <end position="419"/>
    </location>
</feature>
<dbReference type="Pfam" id="PF05004">
    <property type="entry name" value="IFRD"/>
    <property type="match status" value="1"/>
</dbReference>
<evidence type="ECO:0000313" key="6">
    <source>
        <dbReference type="Proteomes" id="UP000663864"/>
    </source>
</evidence>
<comment type="similarity">
    <text evidence="1">Belongs to the IFRD family.</text>
</comment>
<protein>
    <recommendedName>
        <fullName evidence="7">Interferon-related developmental regulator 1</fullName>
    </recommendedName>
</protein>
<reference evidence="5" key="1">
    <citation type="submission" date="2021-02" db="EMBL/GenBank/DDBJ databases">
        <authorList>
            <person name="Nowell W R."/>
        </authorList>
    </citation>
    <scope>NUCLEOTIDE SEQUENCE</scope>
</reference>
<evidence type="ECO:0000259" key="3">
    <source>
        <dbReference type="Pfam" id="PF04836"/>
    </source>
</evidence>
<dbReference type="Gene3D" id="1.25.10.10">
    <property type="entry name" value="Leucine-rich Repeat Variant"/>
    <property type="match status" value="1"/>
</dbReference>
<dbReference type="SUPFAM" id="SSF48371">
    <property type="entry name" value="ARM repeat"/>
    <property type="match status" value="1"/>
</dbReference>
<dbReference type="InterPro" id="IPR006921">
    <property type="entry name" value="Interferon-rel_develop_reg_C"/>
</dbReference>
<evidence type="ECO:0000256" key="2">
    <source>
        <dbReference type="SAM" id="MobiDB-lite"/>
    </source>
</evidence>
<dbReference type="InterPro" id="IPR039777">
    <property type="entry name" value="IFRD"/>
</dbReference>
<evidence type="ECO:0008006" key="7">
    <source>
        <dbReference type="Google" id="ProtNLM"/>
    </source>
</evidence>
<dbReference type="EMBL" id="CAJNOT010001314">
    <property type="protein sequence ID" value="CAF1181127.1"/>
    <property type="molecule type" value="Genomic_DNA"/>
</dbReference>
<organism evidence="5 6">
    <name type="scientific">Rotaria sordida</name>
    <dbReference type="NCBI Taxonomy" id="392033"/>
    <lineage>
        <taxon>Eukaryota</taxon>
        <taxon>Metazoa</taxon>
        <taxon>Spiralia</taxon>
        <taxon>Gnathifera</taxon>
        <taxon>Rotifera</taxon>
        <taxon>Eurotatoria</taxon>
        <taxon>Bdelloidea</taxon>
        <taxon>Philodinida</taxon>
        <taxon>Philodinidae</taxon>
        <taxon>Rotaria</taxon>
    </lineage>
</organism>
<feature type="region of interest" description="Disordered" evidence="2">
    <location>
        <begin position="1"/>
        <end position="21"/>
    </location>
</feature>
<dbReference type="InterPro" id="IPR007701">
    <property type="entry name" value="Interferon-rel_develop_reg_N"/>
</dbReference>
<dbReference type="PANTHER" id="PTHR12354">
    <property type="entry name" value="INTERFERON-RELATED DEVELOPMENTAL REGULATOR"/>
    <property type="match status" value="1"/>
</dbReference>
<feature type="compositionally biased region" description="Basic residues" evidence="2">
    <location>
        <begin position="1"/>
        <end position="15"/>
    </location>
</feature>
<dbReference type="AlphaFoldDB" id="A0A814V119"/>
<dbReference type="Proteomes" id="UP000663864">
    <property type="component" value="Unassembled WGS sequence"/>
</dbReference>